<dbReference type="RefSeq" id="WP_089961702.1">
    <property type="nucleotide sequence ID" value="NZ_FNAV01000012.1"/>
</dbReference>
<reference evidence="9" key="1">
    <citation type="submission" date="2016-10" db="EMBL/GenBank/DDBJ databases">
        <authorList>
            <person name="Varghese N."/>
            <person name="Submissions S."/>
        </authorList>
    </citation>
    <scope>NUCLEOTIDE SEQUENCE [LARGE SCALE GENOMIC DNA]</scope>
    <source>
        <strain evidence="9">DSM 10146</strain>
    </source>
</reference>
<dbReference type="EMBL" id="FNAV01000012">
    <property type="protein sequence ID" value="SDF07350.1"/>
    <property type="molecule type" value="Genomic_DNA"/>
</dbReference>
<keyword evidence="2" id="KW-0812">Transmembrane</keyword>
<feature type="region of interest" description="Disordered" evidence="5">
    <location>
        <begin position="55"/>
        <end position="274"/>
    </location>
</feature>
<evidence type="ECO:0000256" key="1">
    <source>
        <dbReference type="ARBA" id="ARBA00004167"/>
    </source>
</evidence>
<evidence type="ECO:0000259" key="7">
    <source>
        <dbReference type="PROSITE" id="PS52015"/>
    </source>
</evidence>
<dbReference type="GO" id="GO:0016020">
    <property type="term" value="C:membrane"/>
    <property type="evidence" value="ECO:0007669"/>
    <property type="project" value="UniProtKB-SubCell"/>
</dbReference>
<dbReference type="AlphaFoldDB" id="A0A1G7I3M1"/>
<keyword evidence="9" id="KW-1185">Reference proteome</keyword>
<sequence length="342" mass="35531">MIAQSRMRKVLALLLAFSAHGALALALMPDGPPVEIEGSDGAAEARLGSSFADMAAGTLSAETPEETTEVEPVEEAALTPVEPVDPTPAEPVETVQPEPARPVTPQQAEPVPETPLTAEAPLPVPDAPAEDAIVALAPPEETAEVEPPEELTPPPPEETLEAEEEETPEPTTKALASSPRPVERPENLARTRPEPEPRPEPQRQTRTTQAKPERRQPQAAPQGNAERNANAGQEAGSETATATRSGAGGRSQQAGNAAASNYPGQVMRKLSRVPRPSLNVRGATVVAFRIGTNGGLAGASVARSSGSSALDSAALRVVQRAAPFPAPPAGAQRSFSVQIKAR</sequence>
<dbReference type="STRING" id="282683.SAMN04488105_11221"/>
<dbReference type="Pfam" id="PF03544">
    <property type="entry name" value="TonB_C"/>
    <property type="match status" value="1"/>
</dbReference>
<feature type="compositionally biased region" description="Acidic residues" evidence="5">
    <location>
        <begin position="63"/>
        <end position="74"/>
    </location>
</feature>
<dbReference type="Gene3D" id="3.30.1150.10">
    <property type="match status" value="1"/>
</dbReference>
<feature type="domain" description="TonB C-terminal" evidence="7">
    <location>
        <begin position="256"/>
        <end position="342"/>
    </location>
</feature>
<feature type="compositionally biased region" description="Basic and acidic residues" evidence="5">
    <location>
        <begin position="181"/>
        <end position="203"/>
    </location>
</feature>
<feature type="compositionally biased region" description="Acidic residues" evidence="5">
    <location>
        <begin position="158"/>
        <end position="168"/>
    </location>
</feature>
<feature type="compositionally biased region" description="Polar residues" evidence="5">
    <location>
        <begin position="219"/>
        <end position="263"/>
    </location>
</feature>
<proteinExistence type="predicted"/>
<dbReference type="Proteomes" id="UP000198994">
    <property type="component" value="Unassembled WGS sequence"/>
</dbReference>
<accession>A0A1G7I3M1</accession>
<name>A0A1G7I3M1_9RHOB</name>
<gene>
    <name evidence="8" type="ORF">SAMN04488105_11221</name>
</gene>
<keyword evidence="3" id="KW-1133">Transmembrane helix</keyword>
<evidence type="ECO:0000256" key="6">
    <source>
        <dbReference type="SAM" id="SignalP"/>
    </source>
</evidence>
<comment type="subcellular location">
    <subcellularLocation>
        <location evidence="1">Membrane</location>
        <topology evidence="1">Single-pass membrane protein</topology>
    </subcellularLocation>
</comment>
<evidence type="ECO:0000313" key="9">
    <source>
        <dbReference type="Proteomes" id="UP000198994"/>
    </source>
</evidence>
<organism evidence="8 9">
    <name type="scientific">Salipiger thiooxidans</name>
    <dbReference type="NCBI Taxonomy" id="282683"/>
    <lineage>
        <taxon>Bacteria</taxon>
        <taxon>Pseudomonadati</taxon>
        <taxon>Pseudomonadota</taxon>
        <taxon>Alphaproteobacteria</taxon>
        <taxon>Rhodobacterales</taxon>
        <taxon>Roseobacteraceae</taxon>
        <taxon>Salipiger</taxon>
    </lineage>
</organism>
<protein>
    <submittedName>
        <fullName evidence="8">Outer membrane transport energization protein TonB</fullName>
    </submittedName>
</protein>
<keyword evidence="4" id="KW-0472">Membrane</keyword>
<dbReference type="PROSITE" id="PS52015">
    <property type="entry name" value="TONB_CTD"/>
    <property type="match status" value="1"/>
</dbReference>
<dbReference type="GO" id="GO:0055085">
    <property type="term" value="P:transmembrane transport"/>
    <property type="evidence" value="ECO:0007669"/>
    <property type="project" value="InterPro"/>
</dbReference>
<dbReference type="OrthoDB" id="7930032at2"/>
<evidence type="ECO:0000256" key="2">
    <source>
        <dbReference type="ARBA" id="ARBA00022692"/>
    </source>
</evidence>
<feature type="chain" id="PRO_5011729693" evidence="6">
    <location>
        <begin position="25"/>
        <end position="342"/>
    </location>
</feature>
<dbReference type="SUPFAM" id="SSF74653">
    <property type="entry name" value="TolA/TonB C-terminal domain"/>
    <property type="match status" value="1"/>
</dbReference>
<evidence type="ECO:0000313" key="8">
    <source>
        <dbReference type="EMBL" id="SDF07350.1"/>
    </source>
</evidence>
<evidence type="ECO:0000256" key="4">
    <source>
        <dbReference type="ARBA" id="ARBA00023136"/>
    </source>
</evidence>
<dbReference type="InterPro" id="IPR006260">
    <property type="entry name" value="TonB/TolA_C"/>
</dbReference>
<evidence type="ECO:0000256" key="5">
    <source>
        <dbReference type="SAM" id="MobiDB-lite"/>
    </source>
</evidence>
<feature type="signal peptide" evidence="6">
    <location>
        <begin position="1"/>
        <end position="24"/>
    </location>
</feature>
<evidence type="ECO:0000256" key="3">
    <source>
        <dbReference type="ARBA" id="ARBA00022989"/>
    </source>
</evidence>
<dbReference type="NCBIfam" id="TIGR01352">
    <property type="entry name" value="tonB_Cterm"/>
    <property type="match status" value="1"/>
</dbReference>
<keyword evidence="6" id="KW-0732">Signal</keyword>
<dbReference type="InterPro" id="IPR037682">
    <property type="entry name" value="TonB_C"/>
</dbReference>